<keyword evidence="11" id="KW-1185">Reference proteome</keyword>
<organism evidence="10 11">
    <name type="scientific">Stachybotrys elegans</name>
    <dbReference type="NCBI Taxonomy" id="80388"/>
    <lineage>
        <taxon>Eukaryota</taxon>
        <taxon>Fungi</taxon>
        <taxon>Dikarya</taxon>
        <taxon>Ascomycota</taxon>
        <taxon>Pezizomycotina</taxon>
        <taxon>Sordariomycetes</taxon>
        <taxon>Hypocreomycetidae</taxon>
        <taxon>Hypocreales</taxon>
        <taxon>Stachybotryaceae</taxon>
        <taxon>Stachybotrys</taxon>
    </lineage>
</organism>
<comment type="caution">
    <text evidence="10">The sequence shown here is derived from an EMBL/GenBank/DDBJ whole genome shotgun (WGS) entry which is preliminary data.</text>
</comment>
<evidence type="ECO:0000256" key="8">
    <source>
        <dbReference type="SAM" id="MobiDB-lite"/>
    </source>
</evidence>
<evidence type="ECO:0000256" key="6">
    <source>
        <dbReference type="ARBA" id="ARBA00023163"/>
    </source>
</evidence>
<name>A0A8K0WKV6_9HYPO</name>
<dbReference type="Pfam" id="PF04082">
    <property type="entry name" value="Fungal_trans"/>
    <property type="match status" value="1"/>
</dbReference>
<dbReference type="Gene3D" id="4.10.240.10">
    <property type="entry name" value="Zn(2)-C6 fungal-type DNA-binding domain"/>
    <property type="match status" value="1"/>
</dbReference>
<dbReference type="SUPFAM" id="SSF57701">
    <property type="entry name" value="Zn2/Cys6 DNA-binding domain"/>
    <property type="match status" value="1"/>
</dbReference>
<dbReference type="Pfam" id="PF00172">
    <property type="entry name" value="Zn_clus"/>
    <property type="match status" value="1"/>
</dbReference>
<dbReference type="EMBL" id="JAGPNK010000019">
    <property type="protein sequence ID" value="KAH7305298.1"/>
    <property type="molecule type" value="Genomic_DNA"/>
</dbReference>
<dbReference type="AlphaFoldDB" id="A0A8K0WKV6"/>
<dbReference type="OrthoDB" id="2154091at2759"/>
<dbReference type="PANTHER" id="PTHR31313">
    <property type="entry name" value="TY1 ENHANCER ACTIVATOR"/>
    <property type="match status" value="1"/>
</dbReference>
<dbReference type="PROSITE" id="PS50048">
    <property type="entry name" value="ZN2_CY6_FUNGAL_2"/>
    <property type="match status" value="1"/>
</dbReference>
<evidence type="ECO:0000256" key="3">
    <source>
        <dbReference type="ARBA" id="ARBA00022833"/>
    </source>
</evidence>
<evidence type="ECO:0000256" key="2">
    <source>
        <dbReference type="ARBA" id="ARBA00022723"/>
    </source>
</evidence>
<dbReference type="InterPro" id="IPR036864">
    <property type="entry name" value="Zn2-C6_fun-type_DNA-bd_sf"/>
</dbReference>
<dbReference type="CDD" id="cd12148">
    <property type="entry name" value="fungal_TF_MHR"/>
    <property type="match status" value="1"/>
</dbReference>
<evidence type="ECO:0000259" key="9">
    <source>
        <dbReference type="PROSITE" id="PS50048"/>
    </source>
</evidence>
<dbReference type="InterPro" id="IPR007219">
    <property type="entry name" value="XnlR_reg_dom"/>
</dbReference>
<reference evidence="10" key="1">
    <citation type="journal article" date="2021" name="Nat. Commun.">
        <title>Genetic determinants of endophytism in the Arabidopsis root mycobiome.</title>
        <authorList>
            <person name="Mesny F."/>
            <person name="Miyauchi S."/>
            <person name="Thiergart T."/>
            <person name="Pickel B."/>
            <person name="Atanasova L."/>
            <person name="Karlsson M."/>
            <person name="Huettel B."/>
            <person name="Barry K.W."/>
            <person name="Haridas S."/>
            <person name="Chen C."/>
            <person name="Bauer D."/>
            <person name="Andreopoulos W."/>
            <person name="Pangilinan J."/>
            <person name="LaButti K."/>
            <person name="Riley R."/>
            <person name="Lipzen A."/>
            <person name="Clum A."/>
            <person name="Drula E."/>
            <person name="Henrissat B."/>
            <person name="Kohler A."/>
            <person name="Grigoriev I.V."/>
            <person name="Martin F.M."/>
            <person name="Hacquard S."/>
        </authorList>
    </citation>
    <scope>NUCLEOTIDE SEQUENCE</scope>
    <source>
        <strain evidence="10">MPI-CAGE-CH-0235</strain>
    </source>
</reference>
<dbReference type="GO" id="GO:0000981">
    <property type="term" value="F:DNA-binding transcription factor activity, RNA polymerase II-specific"/>
    <property type="evidence" value="ECO:0007669"/>
    <property type="project" value="InterPro"/>
</dbReference>
<dbReference type="GO" id="GO:0006351">
    <property type="term" value="P:DNA-templated transcription"/>
    <property type="evidence" value="ECO:0007669"/>
    <property type="project" value="InterPro"/>
</dbReference>
<feature type="region of interest" description="Disordered" evidence="8">
    <location>
        <begin position="91"/>
        <end position="125"/>
    </location>
</feature>
<gene>
    <name evidence="10" type="ORF">B0I35DRAFT_444307</name>
</gene>
<accession>A0A8K0WKV6</accession>
<dbReference type="GO" id="GO:0008270">
    <property type="term" value="F:zinc ion binding"/>
    <property type="evidence" value="ECO:0007669"/>
    <property type="project" value="InterPro"/>
</dbReference>
<dbReference type="SMART" id="SM00066">
    <property type="entry name" value="GAL4"/>
    <property type="match status" value="1"/>
</dbReference>
<feature type="compositionally biased region" description="Basic and acidic residues" evidence="8">
    <location>
        <begin position="95"/>
        <end position="107"/>
    </location>
</feature>
<comment type="subcellular location">
    <subcellularLocation>
        <location evidence="1">Nucleus</location>
    </subcellularLocation>
</comment>
<keyword evidence="2" id="KW-0479">Metal-binding</keyword>
<evidence type="ECO:0000256" key="1">
    <source>
        <dbReference type="ARBA" id="ARBA00004123"/>
    </source>
</evidence>
<keyword evidence="7" id="KW-0539">Nucleus</keyword>
<dbReference type="InterPro" id="IPR051615">
    <property type="entry name" value="Transcr_Regulatory_Elem"/>
</dbReference>
<evidence type="ECO:0000313" key="11">
    <source>
        <dbReference type="Proteomes" id="UP000813444"/>
    </source>
</evidence>
<dbReference type="GO" id="GO:0005634">
    <property type="term" value="C:nucleus"/>
    <property type="evidence" value="ECO:0007669"/>
    <property type="project" value="UniProtKB-SubCell"/>
</dbReference>
<feature type="domain" description="Zn(2)-C6 fungal-type" evidence="9">
    <location>
        <begin position="21"/>
        <end position="51"/>
    </location>
</feature>
<keyword evidence="6" id="KW-0804">Transcription</keyword>
<keyword evidence="3" id="KW-0862">Zinc</keyword>
<dbReference type="Proteomes" id="UP000813444">
    <property type="component" value="Unassembled WGS sequence"/>
</dbReference>
<dbReference type="PANTHER" id="PTHR31313:SF81">
    <property type="entry name" value="TY1 ENHANCER ACTIVATOR"/>
    <property type="match status" value="1"/>
</dbReference>
<keyword evidence="5" id="KW-0238">DNA-binding</keyword>
<dbReference type="InterPro" id="IPR001138">
    <property type="entry name" value="Zn2Cys6_DnaBD"/>
</dbReference>
<sequence length="597" mass="67214">MDLPIQPLKPKPQRFKRVHLACDTCRRKRIRCDGTRPVCTTCQQRNSDCEYQSRENNRKPPSKRYVESLHARIRVLEQQLISIGGSIGQSWSPENQEHWGQKSDHASGESGAEDEGAESAERDLSEEMSQLYGRLSLDEHGQIRYFSAQSNYHLLAGQMHSGQSQILQRVQQQGQAALSRLGKKTDVSAELQEHLLELYFRWQNPWVYLVHKEYFMRDFRRGQGPFCTPLLLNAIFAIAARYSDRIELRSDPADSNTAGEAFAEQARILLMFECEAATVTTTQATALLALRWMAENKEPAGWIYMGMAIRMAFNIGLHLDSSKWVESGLITTEEEEVRRVAWWGCYTLDKLFTLGLGRPSAIRECDITCPSPSLDTAAEFEPWVPMGPKDEQLRGSQSRVASHAHYAVEHLRIVTQALDLLYAPRSSLSKGEMEDLISNLDVALNSFWTCLPGHLRLPSAAGVPTLPHIYQIHFQYHVTQILLHRPLLARKKELQTAGSELGYVAIRRRRLLEFYDSITTTTASACLPADLFATLYSQQQSTSSMHHRQTLPSSASASTVSKCVSGPSRRWASPGHGAIEACVPSSFWRASGSNPPR</sequence>
<evidence type="ECO:0000256" key="4">
    <source>
        <dbReference type="ARBA" id="ARBA00023015"/>
    </source>
</evidence>
<protein>
    <submittedName>
        <fullName evidence="10">Fungal-specific transcription factor domain-containing protein</fullName>
    </submittedName>
</protein>
<keyword evidence="4" id="KW-0805">Transcription regulation</keyword>
<evidence type="ECO:0000256" key="5">
    <source>
        <dbReference type="ARBA" id="ARBA00023125"/>
    </source>
</evidence>
<dbReference type="PROSITE" id="PS00463">
    <property type="entry name" value="ZN2_CY6_FUNGAL_1"/>
    <property type="match status" value="1"/>
</dbReference>
<dbReference type="CDD" id="cd00067">
    <property type="entry name" value="GAL4"/>
    <property type="match status" value="1"/>
</dbReference>
<evidence type="ECO:0000256" key="7">
    <source>
        <dbReference type="ARBA" id="ARBA00023242"/>
    </source>
</evidence>
<proteinExistence type="predicted"/>
<dbReference type="GO" id="GO:0003677">
    <property type="term" value="F:DNA binding"/>
    <property type="evidence" value="ECO:0007669"/>
    <property type="project" value="UniProtKB-KW"/>
</dbReference>
<evidence type="ECO:0000313" key="10">
    <source>
        <dbReference type="EMBL" id="KAH7305298.1"/>
    </source>
</evidence>
<dbReference type="SMART" id="SM00906">
    <property type="entry name" value="Fungal_trans"/>
    <property type="match status" value="1"/>
</dbReference>